<comment type="caution">
    <text evidence="2">The sequence shown here is derived from an EMBL/GenBank/DDBJ whole genome shotgun (WGS) entry which is preliminary data.</text>
</comment>
<keyword evidence="1" id="KW-0812">Transmembrane</keyword>
<sequence>MPLEVPASKLSSPPRQDPVVSGAVAEGGYDVRPVAATVARTFSDRWATYAALAAAEFRRYTTYRQAVIAAIFTNSVFGFVRCFVLLAVAGGVTGGMAAGYSRARLVTYVWIGQGLLGTVNIWGGPELADRIRTGDVVADLLRPVDPVWQYLAADLGRGAFAVLSRLLVPVVVGAIAFDLYTPARVATYPLFALSLLLAVVVSFACRHLVNASAYWLLDARGPQMGWVAASSALSGMAFPLAFLPAPVVAGLYLATPLPYLIQVPSDVLVERYPLSTTAMMVAGQAVWAAVMLGVARLVQRRAERRVVIQGG</sequence>
<feature type="transmembrane region" description="Helical" evidence="1">
    <location>
        <begin position="226"/>
        <end position="254"/>
    </location>
</feature>
<evidence type="ECO:0008006" key="4">
    <source>
        <dbReference type="Google" id="ProtNLM"/>
    </source>
</evidence>
<evidence type="ECO:0000313" key="3">
    <source>
        <dbReference type="Proteomes" id="UP000722989"/>
    </source>
</evidence>
<name>A0ABX0XUI0_9ACTN</name>
<accession>A0ABX0XUI0</accession>
<gene>
    <name evidence="2" type="ORF">HC031_08075</name>
</gene>
<evidence type="ECO:0000313" key="2">
    <source>
        <dbReference type="EMBL" id="NJC69675.1"/>
    </source>
</evidence>
<organism evidence="2 3">
    <name type="scientific">Planosporangium thailandense</name>
    <dbReference type="NCBI Taxonomy" id="765197"/>
    <lineage>
        <taxon>Bacteria</taxon>
        <taxon>Bacillati</taxon>
        <taxon>Actinomycetota</taxon>
        <taxon>Actinomycetes</taxon>
        <taxon>Micromonosporales</taxon>
        <taxon>Micromonosporaceae</taxon>
        <taxon>Planosporangium</taxon>
    </lineage>
</organism>
<proteinExistence type="predicted"/>
<dbReference type="PANTHER" id="PTHR36832">
    <property type="entry name" value="SLR1174 PROTEIN-RELATED"/>
    <property type="match status" value="1"/>
</dbReference>
<dbReference type="Proteomes" id="UP000722989">
    <property type="component" value="Unassembled WGS sequence"/>
</dbReference>
<feature type="transmembrane region" description="Helical" evidence="1">
    <location>
        <begin position="186"/>
        <end position="205"/>
    </location>
</feature>
<keyword evidence="3" id="KW-1185">Reference proteome</keyword>
<keyword evidence="1" id="KW-0472">Membrane</keyword>
<feature type="transmembrane region" description="Helical" evidence="1">
    <location>
        <begin position="105"/>
        <end position="123"/>
    </location>
</feature>
<dbReference type="EMBL" id="JAATVY010000004">
    <property type="protein sequence ID" value="NJC69675.1"/>
    <property type="molecule type" value="Genomic_DNA"/>
</dbReference>
<feature type="transmembrane region" description="Helical" evidence="1">
    <location>
        <begin position="274"/>
        <end position="295"/>
    </location>
</feature>
<feature type="transmembrane region" description="Helical" evidence="1">
    <location>
        <begin position="66"/>
        <end position="93"/>
    </location>
</feature>
<dbReference type="InterPro" id="IPR010390">
    <property type="entry name" value="ABC-2_transporter-like"/>
</dbReference>
<dbReference type="PANTHER" id="PTHR36832:SF2">
    <property type="entry name" value="INTEGRAL MEMBRANE PROTEIN"/>
    <property type="match status" value="1"/>
</dbReference>
<keyword evidence="1" id="KW-1133">Transmembrane helix</keyword>
<protein>
    <recommendedName>
        <fullName evidence="4">ABC-2 type transport system permease protein</fullName>
    </recommendedName>
</protein>
<evidence type="ECO:0000256" key="1">
    <source>
        <dbReference type="SAM" id="Phobius"/>
    </source>
</evidence>
<feature type="transmembrane region" description="Helical" evidence="1">
    <location>
        <begin position="159"/>
        <end position="180"/>
    </location>
</feature>
<dbReference type="Pfam" id="PF06182">
    <property type="entry name" value="ABC2_membrane_6"/>
    <property type="match status" value="1"/>
</dbReference>
<reference evidence="2 3" key="1">
    <citation type="submission" date="2020-03" db="EMBL/GenBank/DDBJ databases">
        <title>WGS of the type strain of Planosporangium spp.</title>
        <authorList>
            <person name="Thawai C."/>
        </authorList>
    </citation>
    <scope>NUCLEOTIDE SEQUENCE [LARGE SCALE GENOMIC DNA]</scope>
    <source>
        <strain evidence="2 3">TBRC 5610</strain>
    </source>
</reference>